<name>A0A6J4QWZ4_9ACTN</name>
<reference evidence="2" key="1">
    <citation type="submission" date="2020-02" db="EMBL/GenBank/DDBJ databases">
        <authorList>
            <person name="Meier V. D."/>
        </authorList>
    </citation>
    <scope>NUCLEOTIDE SEQUENCE</scope>
    <source>
        <strain evidence="2">AVDCRST_MAG02</strain>
    </source>
</reference>
<protein>
    <submittedName>
        <fullName evidence="2">Uncharacterized protein</fullName>
    </submittedName>
</protein>
<feature type="non-terminal residue" evidence="2">
    <location>
        <position position="70"/>
    </location>
</feature>
<feature type="non-terminal residue" evidence="2">
    <location>
        <position position="1"/>
    </location>
</feature>
<gene>
    <name evidence="2" type="ORF">AVDCRST_MAG02-1657</name>
</gene>
<sequence length="70" mass="7607">GFREQKAGEGRPGGPAPGVRPRGPRRRPGRRPAPDPARREARHRPGGLGEHAQGPDRLRQSATPLYRTGL</sequence>
<accession>A0A6J4QWZ4</accession>
<dbReference type="AlphaFoldDB" id="A0A6J4QWZ4"/>
<organism evidence="2">
    <name type="scientific">uncultured Rubrobacteraceae bacterium</name>
    <dbReference type="NCBI Taxonomy" id="349277"/>
    <lineage>
        <taxon>Bacteria</taxon>
        <taxon>Bacillati</taxon>
        <taxon>Actinomycetota</taxon>
        <taxon>Rubrobacteria</taxon>
        <taxon>Rubrobacterales</taxon>
        <taxon>Rubrobacteraceae</taxon>
        <taxon>environmental samples</taxon>
    </lineage>
</organism>
<evidence type="ECO:0000313" key="2">
    <source>
        <dbReference type="EMBL" id="CAA9457433.1"/>
    </source>
</evidence>
<dbReference type="EMBL" id="CADCVH010000054">
    <property type="protein sequence ID" value="CAA9457433.1"/>
    <property type="molecule type" value="Genomic_DNA"/>
</dbReference>
<evidence type="ECO:0000256" key="1">
    <source>
        <dbReference type="SAM" id="MobiDB-lite"/>
    </source>
</evidence>
<proteinExistence type="predicted"/>
<feature type="region of interest" description="Disordered" evidence="1">
    <location>
        <begin position="1"/>
        <end position="70"/>
    </location>
</feature>